<protein>
    <submittedName>
        <fullName evidence="5">NBS-LRR class resistance protein</fullName>
    </submittedName>
</protein>
<evidence type="ECO:0000256" key="1">
    <source>
        <dbReference type="ARBA" id="ARBA00022741"/>
    </source>
</evidence>
<feature type="non-terminal residue" evidence="5">
    <location>
        <position position="1"/>
    </location>
</feature>
<evidence type="ECO:0000313" key="5">
    <source>
        <dbReference type="EMBL" id="ABK63709.1"/>
    </source>
</evidence>
<organism evidence="5">
    <name type="scientific">Clitoria ternatea</name>
    <name type="common">Butterfly pea</name>
    <dbReference type="NCBI Taxonomy" id="43366"/>
    <lineage>
        <taxon>Eukaryota</taxon>
        <taxon>Viridiplantae</taxon>
        <taxon>Streptophyta</taxon>
        <taxon>Embryophyta</taxon>
        <taxon>Tracheophyta</taxon>
        <taxon>Spermatophyta</taxon>
        <taxon>Magnoliopsida</taxon>
        <taxon>eudicotyledons</taxon>
        <taxon>Gunneridae</taxon>
        <taxon>Pentapetalae</taxon>
        <taxon>rosids</taxon>
        <taxon>fabids</taxon>
        <taxon>Fabales</taxon>
        <taxon>Fabaceae</taxon>
        <taxon>Papilionoideae</taxon>
        <taxon>50 kb inversion clade</taxon>
        <taxon>NPAAA clade</taxon>
        <taxon>indigoferoid/millettioid clade</taxon>
        <taxon>Phaseoleae</taxon>
        <taxon>Clitoria</taxon>
    </lineage>
</organism>
<sequence>GGVGKTTIAKEVAVKVKDERMSENVIMAIVSDDVNLEKVQGQIAEMLGMKLDEKTESIRASRLCERLKQEKNLLIILDVLREKLDLGKVGMSFIDDGKYNKNSKGWKILLTSRNEKLLSDQMKCGRNIKVGLLSDKEAWELFKRIAELFIDSISPDFISVAIEIVQKCEGLPLAW</sequence>
<dbReference type="PANTHER" id="PTHR33463:SF198">
    <property type="entry name" value="RPP4C3"/>
    <property type="match status" value="1"/>
</dbReference>
<keyword evidence="1" id="KW-0547">Nucleotide-binding</keyword>
<dbReference type="EMBL" id="DQ910861">
    <property type="protein sequence ID" value="ABK63709.1"/>
    <property type="molecule type" value="Genomic_DNA"/>
</dbReference>
<dbReference type="Gene3D" id="1.10.8.430">
    <property type="entry name" value="Helical domain of apoptotic protease-activating factors"/>
    <property type="match status" value="1"/>
</dbReference>
<evidence type="ECO:0000256" key="3">
    <source>
        <dbReference type="ARBA" id="ARBA00022840"/>
    </source>
</evidence>
<dbReference type="InterPro" id="IPR050905">
    <property type="entry name" value="Plant_NBS-LRR"/>
</dbReference>
<dbReference type="PANTHER" id="PTHR33463">
    <property type="entry name" value="NB-ARC DOMAIN-CONTAINING PROTEIN-RELATED"/>
    <property type="match status" value="1"/>
</dbReference>
<dbReference type="GO" id="GO:0006952">
    <property type="term" value="P:defense response"/>
    <property type="evidence" value="ECO:0007669"/>
    <property type="project" value="UniProtKB-KW"/>
</dbReference>
<accession>A0SQV4</accession>
<keyword evidence="3" id="KW-0067">ATP-binding</keyword>
<dbReference type="SUPFAM" id="SSF52540">
    <property type="entry name" value="P-loop containing nucleoside triphosphate hydrolases"/>
    <property type="match status" value="1"/>
</dbReference>
<feature type="domain" description="NB-ARC" evidence="4">
    <location>
        <begin position="1"/>
        <end position="146"/>
    </location>
</feature>
<evidence type="ECO:0000256" key="2">
    <source>
        <dbReference type="ARBA" id="ARBA00022821"/>
    </source>
</evidence>
<dbReference type="Pfam" id="PF00931">
    <property type="entry name" value="NB-ARC"/>
    <property type="match status" value="1"/>
</dbReference>
<dbReference type="GO" id="GO:0043531">
    <property type="term" value="F:ADP binding"/>
    <property type="evidence" value="ECO:0007669"/>
    <property type="project" value="InterPro"/>
</dbReference>
<dbReference type="GO" id="GO:0005524">
    <property type="term" value="F:ATP binding"/>
    <property type="evidence" value="ECO:0007669"/>
    <property type="project" value="UniProtKB-KW"/>
</dbReference>
<reference evidence="5" key="1">
    <citation type="submission" date="2006-08" db="EMBL/GenBank/DDBJ databases">
        <title>Cloning and sequencing of resistance gene analog from Clitoria ternatea.</title>
        <authorList>
            <person name="Ramasubramanian T."/>
            <person name="Michael Gomez S."/>
            <person name="Raghu R."/>
            <person name="Mohankumar S."/>
        </authorList>
    </citation>
    <scope>NUCLEOTIDE SEQUENCE</scope>
</reference>
<dbReference type="InterPro" id="IPR042197">
    <property type="entry name" value="Apaf_helical"/>
</dbReference>
<dbReference type="Gene3D" id="3.40.50.300">
    <property type="entry name" value="P-loop containing nucleotide triphosphate hydrolases"/>
    <property type="match status" value="1"/>
</dbReference>
<evidence type="ECO:0000259" key="4">
    <source>
        <dbReference type="Pfam" id="PF00931"/>
    </source>
</evidence>
<dbReference type="AlphaFoldDB" id="A0SQV4"/>
<proteinExistence type="predicted"/>
<name>A0SQV4_CLITE</name>
<keyword evidence="2" id="KW-0611">Plant defense</keyword>
<dbReference type="InterPro" id="IPR027417">
    <property type="entry name" value="P-loop_NTPase"/>
</dbReference>
<dbReference type="InterPro" id="IPR002182">
    <property type="entry name" value="NB-ARC"/>
</dbReference>
<feature type="non-terminal residue" evidence="5">
    <location>
        <position position="175"/>
    </location>
</feature>